<keyword evidence="1" id="KW-1133">Transmembrane helix</keyword>
<name>V3ZMK9_LOTGI</name>
<organism evidence="3 4">
    <name type="scientific">Lottia gigantea</name>
    <name type="common">Giant owl limpet</name>
    <dbReference type="NCBI Taxonomy" id="225164"/>
    <lineage>
        <taxon>Eukaryota</taxon>
        <taxon>Metazoa</taxon>
        <taxon>Spiralia</taxon>
        <taxon>Lophotrochozoa</taxon>
        <taxon>Mollusca</taxon>
        <taxon>Gastropoda</taxon>
        <taxon>Patellogastropoda</taxon>
        <taxon>Lottioidea</taxon>
        <taxon>Lottiidae</taxon>
        <taxon>Lottia</taxon>
    </lineage>
</organism>
<dbReference type="Proteomes" id="UP000030746">
    <property type="component" value="Unassembled WGS sequence"/>
</dbReference>
<keyword evidence="4" id="KW-1185">Reference proteome</keyword>
<sequence>MEYMNVTVLLKFLFCFHLISFHNVAGFLGEMCKIDVYDVHFFGKSKRAEYCDHGCCQFGGKTSCCTSANIGLISGLAVSGIALMSIAILYLYCCYWKKQQRKYPAVIQLPTNFINIQEDAKVHVVNPPEYTPEDCPPSYEEVIRGDNHNTRVQVTIRQ</sequence>
<dbReference type="AlphaFoldDB" id="V3ZMK9"/>
<dbReference type="OMA" id="TSEECQW"/>
<proteinExistence type="predicted"/>
<keyword evidence="2" id="KW-0732">Signal</keyword>
<accession>V3ZMK9</accession>
<evidence type="ECO:0000313" key="3">
    <source>
        <dbReference type="EMBL" id="ESO83685.1"/>
    </source>
</evidence>
<dbReference type="EMBL" id="KB203629">
    <property type="protein sequence ID" value="ESO83685.1"/>
    <property type="molecule type" value="Genomic_DNA"/>
</dbReference>
<dbReference type="KEGG" id="lgi:LOTGIDRAFT_236517"/>
<evidence type="ECO:0000256" key="2">
    <source>
        <dbReference type="SAM" id="SignalP"/>
    </source>
</evidence>
<keyword evidence="1" id="KW-0812">Transmembrane</keyword>
<feature type="signal peptide" evidence="2">
    <location>
        <begin position="1"/>
        <end position="21"/>
    </location>
</feature>
<protein>
    <recommendedName>
        <fullName evidence="5">Vesicular, overexpressed in cancer, prosurvival protein 1</fullName>
    </recommendedName>
</protein>
<dbReference type="CTD" id="20250175"/>
<feature type="transmembrane region" description="Helical" evidence="1">
    <location>
        <begin position="70"/>
        <end position="93"/>
    </location>
</feature>
<evidence type="ECO:0000256" key="1">
    <source>
        <dbReference type="SAM" id="Phobius"/>
    </source>
</evidence>
<dbReference type="GeneID" id="20250175"/>
<feature type="chain" id="PRO_5004716405" description="Vesicular, overexpressed in cancer, prosurvival protein 1" evidence="2">
    <location>
        <begin position="22"/>
        <end position="158"/>
    </location>
</feature>
<gene>
    <name evidence="3" type="ORF">LOTGIDRAFT_236517</name>
</gene>
<dbReference type="RefSeq" id="XP_009065712.1">
    <property type="nucleotide sequence ID" value="XM_009067464.1"/>
</dbReference>
<dbReference type="HOGENOM" id="CLU_1671318_0_0_1"/>
<keyword evidence="1" id="KW-0472">Membrane</keyword>
<evidence type="ECO:0000313" key="4">
    <source>
        <dbReference type="Proteomes" id="UP000030746"/>
    </source>
</evidence>
<evidence type="ECO:0008006" key="5">
    <source>
        <dbReference type="Google" id="ProtNLM"/>
    </source>
</evidence>
<reference evidence="3 4" key="1">
    <citation type="journal article" date="2013" name="Nature">
        <title>Insights into bilaterian evolution from three spiralian genomes.</title>
        <authorList>
            <person name="Simakov O."/>
            <person name="Marletaz F."/>
            <person name="Cho S.J."/>
            <person name="Edsinger-Gonzales E."/>
            <person name="Havlak P."/>
            <person name="Hellsten U."/>
            <person name="Kuo D.H."/>
            <person name="Larsson T."/>
            <person name="Lv J."/>
            <person name="Arendt D."/>
            <person name="Savage R."/>
            <person name="Osoegawa K."/>
            <person name="de Jong P."/>
            <person name="Grimwood J."/>
            <person name="Chapman J.A."/>
            <person name="Shapiro H."/>
            <person name="Aerts A."/>
            <person name="Otillar R.P."/>
            <person name="Terry A.Y."/>
            <person name="Boore J.L."/>
            <person name="Grigoriev I.V."/>
            <person name="Lindberg D.R."/>
            <person name="Seaver E.C."/>
            <person name="Weisblat D.A."/>
            <person name="Putnam N.H."/>
            <person name="Rokhsar D.S."/>
        </authorList>
    </citation>
    <scope>NUCLEOTIDE SEQUENCE [LARGE SCALE GENOMIC DNA]</scope>
</reference>